<accession>A0ABV8WKJ2</accession>
<comment type="caution">
    <text evidence="1">The sequence shown here is derived from an EMBL/GenBank/DDBJ whole genome shotgun (WGS) entry which is preliminary data.</text>
</comment>
<dbReference type="RefSeq" id="WP_286403886.1">
    <property type="nucleotide sequence ID" value="NZ_JBHSDQ010000003.1"/>
</dbReference>
<dbReference type="PANTHER" id="PTHR48100:SF59">
    <property type="entry name" value="ADENOSYLCOBALAMIN_ALPHA-RIBAZOLE PHOSPHATASE"/>
    <property type="match status" value="1"/>
</dbReference>
<dbReference type="SMART" id="SM00855">
    <property type="entry name" value="PGAM"/>
    <property type="match status" value="1"/>
</dbReference>
<dbReference type="InterPro" id="IPR050275">
    <property type="entry name" value="PGM_Phosphatase"/>
</dbReference>
<proteinExistence type="predicted"/>
<dbReference type="InterPro" id="IPR029033">
    <property type="entry name" value="His_PPase_superfam"/>
</dbReference>
<dbReference type="Proteomes" id="UP001595778">
    <property type="component" value="Unassembled WGS sequence"/>
</dbReference>
<dbReference type="NCBIfam" id="TIGR03848">
    <property type="entry name" value="MSMEG_4193"/>
    <property type="match status" value="1"/>
</dbReference>
<dbReference type="EMBL" id="JBHSDQ010000003">
    <property type="protein sequence ID" value="MFC4396470.1"/>
    <property type="molecule type" value="Genomic_DNA"/>
</dbReference>
<protein>
    <submittedName>
        <fullName evidence="1">MSMEG_4193 family putative phosphomutase</fullName>
    </submittedName>
</protein>
<organism evidence="1 2">
    <name type="scientific">Arthrobacter sedimenti</name>
    <dbReference type="NCBI Taxonomy" id="2694931"/>
    <lineage>
        <taxon>Bacteria</taxon>
        <taxon>Bacillati</taxon>
        <taxon>Actinomycetota</taxon>
        <taxon>Actinomycetes</taxon>
        <taxon>Micrococcales</taxon>
        <taxon>Micrococcaceae</taxon>
        <taxon>Arthrobacter</taxon>
    </lineage>
</organism>
<evidence type="ECO:0000313" key="2">
    <source>
        <dbReference type="Proteomes" id="UP001595778"/>
    </source>
</evidence>
<evidence type="ECO:0000313" key="1">
    <source>
        <dbReference type="EMBL" id="MFC4396470.1"/>
    </source>
</evidence>
<dbReference type="Gene3D" id="3.40.50.1240">
    <property type="entry name" value="Phosphoglycerate mutase-like"/>
    <property type="match status" value="1"/>
</dbReference>
<dbReference type="InterPro" id="IPR022492">
    <property type="entry name" value="Phosphomutase_MSMEG4193_put"/>
</dbReference>
<sequence length="209" mass="21761">MTQSTLILLVRHGQTPTTGTVLPGRAPGLHLSERGRAQADAVAERLSGLPVHAIYSSPLERARETAEPSAARAGLTISEDAGLLECDFGDWTGAALAGLTGLPEWQTVQHNPSAFRFPNGEGFSGMQARIVGTLDALRAAHPGAVVVCFSHADPIKAAVAHALGTHLDLFQRIMISPASVSAISYTDGQAPAVLMVNSTSEPLSGLRAP</sequence>
<dbReference type="CDD" id="cd07067">
    <property type="entry name" value="HP_PGM_like"/>
    <property type="match status" value="1"/>
</dbReference>
<gene>
    <name evidence="1" type="ORF">ACFO0G_10245</name>
</gene>
<name>A0ABV8WKJ2_9MICC</name>
<dbReference type="SUPFAM" id="SSF53254">
    <property type="entry name" value="Phosphoglycerate mutase-like"/>
    <property type="match status" value="1"/>
</dbReference>
<dbReference type="InterPro" id="IPR013078">
    <property type="entry name" value="His_Pase_superF_clade-1"/>
</dbReference>
<dbReference type="Pfam" id="PF00300">
    <property type="entry name" value="His_Phos_1"/>
    <property type="match status" value="1"/>
</dbReference>
<reference evidence="2" key="1">
    <citation type="journal article" date="2019" name="Int. J. Syst. Evol. Microbiol.">
        <title>The Global Catalogue of Microorganisms (GCM) 10K type strain sequencing project: providing services to taxonomists for standard genome sequencing and annotation.</title>
        <authorList>
            <consortium name="The Broad Institute Genomics Platform"/>
            <consortium name="The Broad Institute Genome Sequencing Center for Infectious Disease"/>
            <person name="Wu L."/>
            <person name="Ma J."/>
        </authorList>
    </citation>
    <scope>NUCLEOTIDE SEQUENCE [LARGE SCALE GENOMIC DNA]</scope>
    <source>
        <strain evidence="2">PJ61</strain>
    </source>
</reference>
<dbReference type="PANTHER" id="PTHR48100">
    <property type="entry name" value="BROAD-SPECIFICITY PHOSPHATASE YOR283W-RELATED"/>
    <property type="match status" value="1"/>
</dbReference>
<keyword evidence="2" id="KW-1185">Reference proteome</keyword>